<feature type="signal peptide" evidence="1">
    <location>
        <begin position="1"/>
        <end position="26"/>
    </location>
</feature>
<proteinExistence type="predicted"/>
<feature type="chain" id="PRO_5047431000" description="SMP-LTD domain-containing protein" evidence="1">
    <location>
        <begin position="27"/>
        <end position="314"/>
    </location>
</feature>
<accession>A0ABY8UG90</accession>
<evidence type="ECO:0000313" key="2">
    <source>
        <dbReference type="EMBL" id="WIA19688.1"/>
    </source>
</evidence>
<protein>
    <recommendedName>
        <fullName evidence="4">SMP-LTD domain-containing protein</fullName>
    </recommendedName>
</protein>
<keyword evidence="1" id="KW-0732">Signal</keyword>
<evidence type="ECO:0008006" key="4">
    <source>
        <dbReference type="Google" id="ProtNLM"/>
    </source>
</evidence>
<dbReference type="EMBL" id="CP126218">
    <property type="protein sequence ID" value="WIA19688.1"/>
    <property type="molecule type" value="Genomic_DNA"/>
</dbReference>
<evidence type="ECO:0000256" key="1">
    <source>
        <dbReference type="SAM" id="SignalP"/>
    </source>
</evidence>
<name>A0ABY8UG90_TETOB</name>
<dbReference type="Proteomes" id="UP001244341">
    <property type="component" value="Chromosome 11b"/>
</dbReference>
<reference evidence="2 3" key="1">
    <citation type="submission" date="2023-05" db="EMBL/GenBank/DDBJ databases">
        <title>A 100% complete, gapless, phased diploid assembly of the Scenedesmus obliquus UTEX 3031 genome.</title>
        <authorList>
            <person name="Biondi T.C."/>
            <person name="Hanschen E.R."/>
            <person name="Kwon T."/>
            <person name="Eng W."/>
            <person name="Kruse C.P.S."/>
            <person name="Koehler S.I."/>
            <person name="Kunde Y."/>
            <person name="Gleasner C.D."/>
            <person name="You Mak K.T."/>
            <person name="Polle J."/>
            <person name="Hovde B.T."/>
            <person name="Starkenburg S.R."/>
        </authorList>
    </citation>
    <scope>NUCLEOTIDE SEQUENCE [LARGE SCALE GENOMIC DNA]</scope>
    <source>
        <strain evidence="2 3">DOE0152z</strain>
    </source>
</reference>
<sequence length="314" mass="34668">MPVIAKLYHSLFSLCAAGLPSQQADSETVWDLSNILIDGQPVQRATVVAWLNSCYQIMYTADYESQEAADNPARTFEGLYRLLAFADAVDSIDGVLQRMMADVSGLQLHAQLGEQQLVLCPGEGNYLIVGLQLCCFQFGEDRYTNIGEPAASSEQAHAFKQQVAAQTEQLLWLTYKMQLEALLQRLHAFVQSCCLYQDYVLRDMVDAVFTPRVLEAAGASGMAASRQALVDSVLMQQVVFRKAVLSAQAAVLKPINLSSKKQELLQFEATVRESSLFGIPTATNVRVELDLFGASTMQVNDNKYSVRLYVGDPM</sequence>
<keyword evidence="3" id="KW-1185">Reference proteome</keyword>
<organism evidence="2 3">
    <name type="scientific">Tetradesmus obliquus</name>
    <name type="common">Green alga</name>
    <name type="synonym">Acutodesmus obliquus</name>
    <dbReference type="NCBI Taxonomy" id="3088"/>
    <lineage>
        <taxon>Eukaryota</taxon>
        <taxon>Viridiplantae</taxon>
        <taxon>Chlorophyta</taxon>
        <taxon>core chlorophytes</taxon>
        <taxon>Chlorophyceae</taxon>
        <taxon>CS clade</taxon>
        <taxon>Sphaeropleales</taxon>
        <taxon>Scenedesmaceae</taxon>
        <taxon>Tetradesmus</taxon>
    </lineage>
</organism>
<gene>
    <name evidence="2" type="ORF">OEZ85_005616</name>
</gene>
<evidence type="ECO:0000313" key="3">
    <source>
        <dbReference type="Proteomes" id="UP001244341"/>
    </source>
</evidence>